<proteinExistence type="inferred from homology"/>
<feature type="compositionally biased region" description="Polar residues" evidence="9">
    <location>
        <begin position="8"/>
        <end position="18"/>
    </location>
</feature>
<evidence type="ECO:0000259" key="10">
    <source>
        <dbReference type="PROSITE" id="PS51088"/>
    </source>
</evidence>
<dbReference type="RefSeq" id="XP_020119790.1">
    <property type="nucleotide sequence ID" value="XM_020267639.1"/>
</dbReference>
<comment type="similarity">
    <text evidence="2">Belongs to the TEC1 family.</text>
</comment>
<keyword evidence="12" id="KW-1185">Reference proteome</keyword>
<dbReference type="InterPro" id="IPR038096">
    <property type="entry name" value="TEA/ATTS_sf"/>
</dbReference>
<dbReference type="GO" id="GO:0000981">
    <property type="term" value="F:DNA-binding transcription factor activity, RNA polymerase II-specific"/>
    <property type="evidence" value="ECO:0007669"/>
    <property type="project" value="TreeGrafter"/>
</dbReference>
<protein>
    <submittedName>
        <fullName evidence="11">Regulatory protein abaA</fullName>
    </submittedName>
</protein>
<dbReference type="GO" id="GO:0005634">
    <property type="term" value="C:nucleus"/>
    <property type="evidence" value="ECO:0007669"/>
    <property type="project" value="UniProtKB-SubCell"/>
</dbReference>
<keyword evidence="7" id="KW-0183">Conidiation</keyword>
<name>A0A225AVN7_TALAT</name>
<keyword evidence="6" id="KW-0539">Nucleus</keyword>
<evidence type="ECO:0000256" key="4">
    <source>
        <dbReference type="ARBA" id="ARBA00023159"/>
    </source>
</evidence>
<gene>
    <name evidence="11" type="ORF">UA08_05329</name>
</gene>
<dbReference type="PANTHER" id="PTHR11834:SF0">
    <property type="entry name" value="PROTEIN SCALLOPED"/>
    <property type="match status" value="1"/>
</dbReference>
<dbReference type="PROSITE" id="PS00554">
    <property type="entry name" value="TEA_1"/>
    <property type="match status" value="1"/>
</dbReference>
<reference evidence="11 12" key="1">
    <citation type="submission" date="2015-06" db="EMBL/GenBank/DDBJ databases">
        <title>Talaromyces atroroseus IBT 11181 draft genome.</title>
        <authorList>
            <person name="Rasmussen K.B."/>
            <person name="Rasmussen S."/>
            <person name="Petersen B."/>
            <person name="Sicheritz-Ponten T."/>
            <person name="Mortensen U.H."/>
            <person name="Thrane U."/>
        </authorList>
    </citation>
    <scope>NUCLEOTIDE SEQUENCE [LARGE SCALE GENOMIC DNA]</scope>
    <source>
        <strain evidence="11 12">IBT 11181</strain>
    </source>
</reference>
<evidence type="ECO:0000256" key="6">
    <source>
        <dbReference type="ARBA" id="ARBA00023242"/>
    </source>
</evidence>
<evidence type="ECO:0000256" key="7">
    <source>
        <dbReference type="ARBA" id="ARBA00023321"/>
    </source>
</evidence>
<evidence type="ECO:0000313" key="11">
    <source>
        <dbReference type="EMBL" id="OKL59669.1"/>
    </source>
</evidence>
<evidence type="ECO:0000256" key="5">
    <source>
        <dbReference type="ARBA" id="ARBA00023163"/>
    </source>
</evidence>
<organism evidence="11 12">
    <name type="scientific">Talaromyces atroroseus</name>
    <dbReference type="NCBI Taxonomy" id="1441469"/>
    <lineage>
        <taxon>Eukaryota</taxon>
        <taxon>Fungi</taxon>
        <taxon>Dikarya</taxon>
        <taxon>Ascomycota</taxon>
        <taxon>Pezizomycotina</taxon>
        <taxon>Eurotiomycetes</taxon>
        <taxon>Eurotiomycetidae</taxon>
        <taxon>Eurotiales</taxon>
        <taxon>Trichocomaceae</taxon>
        <taxon>Talaromyces</taxon>
        <taxon>Talaromyces sect. Trachyspermi</taxon>
    </lineage>
</organism>
<keyword evidence="3" id="KW-0805">Transcription regulation</keyword>
<evidence type="ECO:0000256" key="3">
    <source>
        <dbReference type="ARBA" id="ARBA00023015"/>
    </source>
</evidence>
<dbReference type="EMBL" id="LFMY01000007">
    <property type="protein sequence ID" value="OKL59669.1"/>
    <property type="molecule type" value="Genomic_DNA"/>
</dbReference>
<dbReference type="OrthoDB" id="10006572at2759"/>
<evidence type="ECO:0000256" key="9">
    <source>
        <dbReference type="SAM" id="MobiDB-lite"/>
    </source>
</evidence>
<sequence length="825" mass="91430">MADWQAESFASQPQSSLDSVGRGTHRALQHTSGNAQSYADGASAMNGDGGSHHDDHLQTLALKYPPVPIPFHHSASSTSLHDSHVLAARLQAKKLRRLQSAAHSMPTMRPKRSYLKSQKYLEYRARPRRDTGKDGEPVWSDALEDAFQQALEANPPMGRRKWSERGKSYGRNELIAEYIFKLTGKRRTRKQVSSHLQVLDSFLKGDPEWERLVREKADAPNPHPPTTNPEYRTSSIDHGLSRGFNSQAHSSCPDYGATSNTYNGDLPTPITLASNIYDTHSHLIHAFNFDMWVSAPQQDNRIDKALHVYTRLQGDQHRPVALPMPLENLSGWRPSFPYLASLVDDVNCSLDCDIILLEVNLQLMTDFPPPRSRLGIQLDLDFAHPTMGDVSLVSQMEDWACSTHLYEGSQKMQETYHDLQKASSTKIKPFFESSWWAKLFTELTQEKQMAESSGQPEAIQAADDHTRQFFRSLSAIQELTAVPSSHRRMSNNFNTSTQGEERKRMAILLWKFRQTRPGEVGTTTWRRLIPPHEPSTTNSPRGAAGIDLPPPLALESLLSTKPQDNVYHGNSHDGLMHPHHQPPAAASLQQQWPVYTDPQDSVTNMFGAQGSYDFLGNINKPEDGIVDKTSVTSVLDSFTGLAPDSTQAGSINVSSAGDPMFNVHGIPLSSHPQLSGYGLGGHGGHYMPPQHIHDSNNNVLNSMFGTTASSMHGISHNTTHAPSLWEPHQTTAASSLHPDLDADNYGHLHFPPSSHHQHHHHQHHQHHAHHPVSVSRDHQSSGLEGILPADDLLDKLVGSVPTESHLGGTSAGNTRYPESNAVEPV</sequence>
<feature type="region of interest" description="Disordered" evidence="9">
    <location>
        <begin position="729"/>
        <end position="785"/>
    </location>
</feature>
<keyword evidence="5" id="KW-0804">Transcription</keyword>
<dbReference type="Proteomes" id="UP000214365">
    <property type="component" value="Unassembled WGS sequence"/>
</dbReference>
<feature type="region of interest" description="Disordered" evidence="9">
    <location>
        <begin position="563"/>
        <end position="587"/>
    </location>
</feature>
<dbReference type="AlphaFoldDB" id="A0A225AVN7"/>
<dbReference type="GO" id="GO:0000978">
    <property type="term" value="F:RNA polymerase II cis-regulatory region sequence-specific DNA binding"/>
    <property type="evidence" value="ECO:0007669"/>
    <property type="project" value="TreeGrafter"/>
</dbReference>
<dbReference type="InterPro" id="IPR000818">
    <property type="entry name" value="TEA/ATTS_dom"/>
</dbReference>
<dbReference type="GO" id="GO:0005667">
    <property type="term" value="C:transcription regulator complex"/>
    <property type="evidence" value="ECO:0007669"/>
    <property type="project" value="TreeGrafter"/>
</dbReference>
<dbReference type="STRING" id="1441469.A0A225AVN7"/>
<dbReference type="GO" id="GO:0048315">
    <property type="term" value="P:conidium formation"/>
    <property type="evidence" value="ECO:0007669"/>
    <property type="project" value="UniProtKB-KW"/>
</dbReference>
<dbReference type="InterPro" id="IPR050937">
    <property type="entry name" value="TEC1_TEAD_TF"/>
</dbReference>
<dbReference type="PANTHER" id="PTHR11834">
    <property type="entry name" value="TRANSCRIPTIONAL ENHANCER FACTOR TEF RELATED"/>
    <property type="match status" value="1"/>
</dbReference>
<feature type="DNA-binding region" description="TEA" evidence="8">
    <location>
        <begin position="132"/>
        <end position="206"/>
    </location>
</feature>
<dbReference type="PROSITE" id="PS51088">
    <property type="entry name" value="TEA_2"/>
    <property type="match status" value="1"/>
</dbReference>
<feature type="region of interest" description="Disordered" evidence="9">
    <location>
        <begin position="525"/>
        <end position="550"/>
    </location>
</feature>
<feature type="region of interest" description="Disordered" evidence="9">
    <location>
        <begin position="1"/>
        <end position="56"/>
    </location>
</feature>
<accession>A0A225AVN7</accession>
<evidence type="ECO:0000313" key="12">
    <source>
        <dbReference type="Proteomes" id="UP000214365"/>
    </source>
</evidence>
<feature type="compositionally biased region" description="Basic residues" evidence="9">
    <location>
        <begin position="755"/>
        <end position="770"/>
    </location>
</feature>
<dbReference type="GeneID" id="31005085"/>
<dbReference type="PRINTS" id="PR00065">
    <property type="entry name" value="TEADOMAIN"/>
</dbReference>
<comment type="subcellular location">
    <subcellularLocation>
        <location evidence="1">Nucleus</location>
    </subcellularLocation>
</comment>
<dbReference type="Pfam" id="PF01285">
    <property type="entry name" value="TEA"/>
    <property type="match status" value="1"/>
</dbReference>
<feature type="region of interest" description="Disordered" evidence="9">
    <location>
        <begin position="802"/>
        <end position="825"/>
    </location>
</feature>
<comment type="caution">
    <text evidence="11">The sequence shown here is derived from an EMBL/GenBank/DDBJ whole genome shotgun (WGS) entry which is preliminary data.</text>
</comment>
<evidence type="ECO:0000256" key="1">
    <source>
        <dbReference type="ARBA" id="ARBA00004123"/>
    </source>
</evidence>
<dbReference type="SMART" id="SM00426">
    <property type="entry name" value="TEA"/>
    <property type="match status" value="1"/>
</dbReference>
<evidence type="ECO:0000256" key="8">
    <source>
        <dbReference type="PROSITE-ProRule" id="PRU00505"/>
    </source>
</evidence>
<evidence type="ECO:0000256" key="2">
    <source>
        <dbReference type="ARBA" id="ARBA00008421"/>
    </source>
</evidence>
<keyword evidence="4" id="KW-0010">Activator</keyword>
<feature type="domain" description="TEA" evidence="10">
    <location>
        <begin position="132"/>
        <end position="206"/>
    </location>
</feature>
<dbReference type="Gene3D" id="6.10.20.40">
    <property type="entry name" value="TEA/ATTS domain"/>
    <property type="match status" value="1"/>
</dbReference>
<keyword evidence="7" id="KW-0749">Sporulation</keyword>